<keyword evidence="2" id="KW-1185">Reference proteome</keyword>
<comment type="caution">
    <text evidence="1">The sequence shown here is derived from an EMBL/GenBank/DDBJ whole genome shotgun (WGS) entry which is preliminary data.</text>
</comment>
<proteinExistence type="predicted"/>
<dbReference type="Proteomes" id="UP001597192">
    <property type="component" value="Unassembled WGS sequence"/>
</dbReference>
<organism evidence="1 2">
    <name type="scientific">Lacticaseibacillus yichunensis</name>
    <dbReference type="NCBI Taxonomy" id="2486015"/>
    <lineage>
        <taxon>Bacteria</taxon>
        <taxon>Bacillati</taxon>
        <taxon>Bacillota</taxon>
        <taxon>Bacilli</taxon>
        <taxon>Lactobacillales</taxon>
        <taxon>Lactobacillaceae</taxon>
        <taxon>Lacticaseibacillus</taxon>
    </lineage>
</organism>
<dbReference type="EMBL" id="JBHTOG010000048">
    <property type="protein sequence ID" value="MFD1432941.1"/>
    <property type="molecule type" value="Genomic_DNA"/>
</dbReference>
<evidence type="ECO:0008006" key="3">
    <source>
        <dbReference type="Google" id="ProtNLM"/>
    </source>
</evidence>
<dbReference type="RefSeq" id="WP_125696493.1">
    <property type="nucleotide sequence ID" value="NZ_JBHTOG010000048.1"/>
</dbReference>
<accession>A0ABW4CTD0</accession>
<evidence type="ECO:0000313" key="2">
    <source>
        <dbReference type="Proteomes" id="UP001597192"/>
    </source>
</evidence>
<evidence type="ECO:0000313" key="1">
    <source>
        <dbReference type="EMBL" id="MFD1432941.1"/>
    </source>
</evidence>
<gene>
    <name evidence="1" type="ORF">ACFQ47_09710</name>
</gene>
<reference evidence="2" key="1">
    <citation type="journal article" date="2019" name="Int. J. Syst. Evol. Microbiol.">
        <title>The Global Catalogue of Microorganisms (GCM) 10K type strain sequencing project: providing services to taxonomists for standard genome sequencing and annotation.</title>
        <authorList>
            <consortium name="The Broad Institute Genomics Platform"/>
            <consortium name="The Broad Institute Genome Sequencing Center for Infectious Disease"/>
            <person name="Wu L."/>
            <person name="Ma J."/>
        </authorList>
    </citation>
    <scope>NUCLEOTIDE SEQUENCE [LARGE SCALE GENOMIC DNA]</scope>
    <source>
        <strain evidence="2">CCM 8947</strain>
    </source>
</reference>
<protein>
    <recommendedName>
        <fullName evidence="3">DUF1093 domain-containing protein</fullName>
    </recommendedName>
</protein>
<name>A0ABW4CTD0_9LACO</name>
<sequence length="90" mass="9567">MKKYGKWLLALAAALVLGIAIGFAGGRAINFAGPKQSASAYQVVVGPTTKKTVTYSEGSSSYSFPNPKGKLVQIVYHKDAYQLVTLDDAK</sequence>